<name>A0A4Q0SXI5_9BACT</name>
<dbReference type="OrthoDB" id="123386at2"/>
<accession>A0A4Q0SXI5</accession>
<evidence type="ECO:0008006" key="3">
    <source>
        <dbReference type="Google" id="ProtNLM"/>
    </source>
</evidence>
<gene>
    <name evidence="1" type="ORF">GRAN_4624</name>
</gene>
<dbReference type="Proteomes" id="UP000289437">
    <property type="component" value="Unassembled WGS sequence"/>
</dbReference>
<organism evidence="1 2">
    <name type="scientific">Granulicella sibirica</name>
    <dbReference type="NCBI Taxonomy" id="2479048"/>
    <lineage>
        <taxon>Bacteria</taxon>
        <taxon>Pseudomonadati</taxon>
        <taxon>Acidobacteriota</taxon>
        <taxon>Terriglobia</taxon>
        <taxon>Terriglobales</taxon>
        <taxon>Acidobacteriaceae</taxon>
        <taxon>Granulicella</taxon>
    </lineage>
</organism>
<evidence type="ECO:0000313" key="2">
    <source>
        <dbReference type="Proteomes" id="UP000289437"/>
    </source>
</evidence>
<reference evidence="2" key="2">
    <citation type="submission" date="2019-02" db="EMBL/GenBank/DDBJ databases">
        <title>Granulicella sibirica sp. nov., a psychrotolerant acidobacterium isolated from an organic soil layer in forested tundra, West Siberia.</title>
        <authorList>
            <person name="Oshkin I.Y."/>
            <person name="Kulichevskaya I.S."/>
            <person name="Rijpstra W.I.C."/>
            <person name="Sinninghe Damste J.S."/>
            <person name="Rakitin A.L."/>
            <person name="Ravin N.V."/>
            <person name="Dedysh S.N."/>
        </authorList>
    </citation>
    <scope>NUCLEOTIDE SEQUENCE [LARGE SCALE GENOMIC DNA]</scope>
    <source>
        <strain evidence="2">AF10</strain>
    </source>
</reference>
<dbReference type="AlphaFoldDB" id="A0A4Q0SXI5"/>
<reference evidence="1 2" key="1">
    <citation type="submission" date="2018-11" db="EMBL/GenBank/DDBJ databases">
        <authorList>
            <person name="Mardanov A.V."/>
            <person name="Ravin N.V."/>
            <person name="Dedysh S.N."/>
        </authorList>
    </citation>
    <scope>NUCLEOTIDE SEQUENCE [LARGE SCALE GENOMIC DNA]</scope>
    <source>
        <strain evidence="1 2">AF10</strain>
    </source>
</reference>
<evidence type="ECO:0000313" key="1">
    <source>
        <dbReference type="EMBL" id="RXH54328.1"/>
    </source>
</evidence>
<comment type="caution">
    <text evidence="1">The sequence shown here is derived from an EMBL/GenBank/DDBJ whole genome shotgun (WGS) entry which is preliminary data.</text>
</comment>
<dbReference type="EMBL" id="RDSM01000004">
    <property type="protein sequence ID" value="RXH54328.1"/>
    <property type="molecule type" value="Genomic_DNA"/>
</dbReference>
<dbReference type="RefSeq" id="WP_128915227.1">
    <property type="nucleotide sequence ID" value="NZ_RDSM01000004.1"/>
</dbReference>
<proteinExistence type="predicted"/>
<keyword evidence="2" id="KW-1185">Reference proteome</keyword>
<dbReference type="PROSITE" id="PS51257">
    <property type="entry name" value="PROKAR_LIPOPROTEIN"/>
    <property type="match status" value="1"/>
</dbReference>
<sequence>MKHSAWVLGGILLLLGGCRKADNLQVTLSPGYTGKVDISCASTSSTVANITVDPQGRAIDAVCPRHPAELIVLRDAKRIELDGPPDWLATGDGIPVAIRFSLH</sequence>
<protein>
    <recommendedName>
        <fullName evidence="3">Lipoprotein</fullName>
    </recommendedName>
</protein>